<feature type="transmembrane region" description="Helical" evidence="7">
    <location>
        <begin position="253"/>
        <end position="271"/>
    </location>
</feature>
<keyword evidence="4 7" id="KW-1133">Transmembrane helix</keyword>
<evidence type="ECO:0000259" key="8">
    <source>
        <dbReference type="Pfam" id="PF05425"/>
    </source>
</evidence>
<dbReference type="Proteomes" id="UP000321261">
    <property type="component" value="Unassembled WGS sequence"/>
</dbReference>
<name>A0A561SWP9_9PSEU</name>
<feature type="compositionally biased region" description="Basic and acidic residues" evidence="6">
    <location>
        <begin position="678"/>
        <end position="699"/>
    </location>
</feature>
<evidence type="ECO:0000256" key="7">
    <source>
        <dbReference type="SAM" id="Phobius"/>
    </source>
</evidence>
<accession>A0A561SWP9</accession>
<feature type="transmembrane region" description="Helical" evidence="7">
    <location>
        <begin position="614"/>
        <end position="635"/>
    </location>
</feature>
<evidence type="ECO:0000256" key="5">
    <source>
        <dbReference type="ARBA" id="ARBA00023136"/>
    </source>
</evidence>
<evidence type="ECO:0000313" key="9">
    <source>
        <dbReference type="EMBL" id="TWF79288.1"/>
    </source>
</evidence>
<dbReference type="OrthoDB" id="5241646at2"/>
<keyword evidence="2" id="KW-1003">Cell membrane</keyword>
<comment type="caution">
    <text evidence="9">The sequence shown here is derived from an EMBL/GenBank/DDBJ whole genome shotgun (WGS) entry which is preliminary data.</text>
</comment>
<dbReference type="RefSeq" id="WP_147258171.1">
    <property type="nucleotide sequence ID" value="NZ_VIWU01000001.1"/>
</dbReference>
<keyword evidence="10" id="KW-1185">Reference proteome</keyword>
<evidence type="ECO:0000256" key="6">
    <source>
        <dbReference type="SAM" id="MobiDB-lite"/>
    </source>
</evidence>
<feature type="transmembrane region" description="Helical" evidence="7">
    <location>
        <begin position="283"/>
        <end position="303"/>
    </location>
</feature>
<dbReference type="Pfam" id="PF09678">
    <property type="entry name" value="Caa3_CtaG"/>
    <property type="match status" value="1"/>
</dbReference>
<reference evidence="9 10" key="1">
    <citation type="submission" date="2019-06" db="EMBL/GenBank/DDBJ databases">
        <title>Sequencing the genomes of 1000 actinobacteria strains.</title>
        <authorList>
            <person name="Klenk H.-P."/>
        </authorList>
    </citation>
    <scope>NUCLEOTIDE SEQUENCE [LARGE SCALE GENOMIC DNA]</scope>
    <source>
        <strain evidence="9 10">DSM 45671</strain>
    </source>
</reference>
<gene>
    <name evidence="9" type="ORF">FHX44_115217</name>
</gene>
<feature type="transmembrane region" description="Helical" evidence="7">
    <location>
        <begin position="378"/>
        <end position="398"/>
    </location>
</feature>
<feature type="transmembrane region" description="Helical" evidence="7">
    <location>
        <begin position="20"/>
        <end position="43"/>
    </location>
</feature>
<evidence type="ECO:0000256" key="1">
    <source>
        <dbReference type="ARBA" id="ARBA00004651"/>
    </source>
</evidence>
<dbReference type="PANTHER" id="PTHR34820:SF4">
    <property type="entry name" value="INNER MEMBRANE PROTEIN YEBZ"/>
    <property type="match status" value="1"/>
</dbReference>
<dbReference type="Pfam" id="PF05425">
    <property type="entry name" value="CopD"/>
    <property type="match status" value="1"/>
</dbReference>
<feature type="transmembrane region" description="Helical" evidence="7">
    <location>
        <begin position="448"/>
        <end position="468"/>
    </location>
</feature>
<sequence length="731" mass="76026">MAHVEPASPQPSTRPAVEVAGLVGVGAMIAVLVAAGLTALSGARPAAALGLPDPGTLTIVGLPAMRAVSEICMVLTIGAVLLAAFLVPPQRSGYLDVAGYRALRAASWTAAGWTAAAALMVPLSMADALGRPVDQLLDPATMLDLLPRLEPATTWAVTALVAVLVLVGCRTVLTWGWTAVLFGIALLGPLPVTFTGHSSTGGAHDVASDSLVLHVLAASLWVGGLVAVLLLAAARGPDRLEALATAVPRYSRLALACWLVVAATGVINALVRIPLGALVGSTYGTLVLVKAGALLGLGLLGVLHRRSSVAPAARGEPGALMRLGGVEVLLMLATIGLAVALGRTAPPDTGAAPPSRVEVVIGYDLAGPPTFARLALDWRFDLVFGTAALVLAAAYLLGVRRLHRRGDRWVTGRTVAWLTGCAALLLATSSGLGRYGPAMFSVHMGQHMILGMLVPILLVLGAPVTLALRALPPAGRTRPPGPREWLLAAVHSPVARLLTHPLVALVLFVGSYYALYFSALFPAALPEHWAHKVMNLHFLLVGALFFWPIVGVDPAPRRLPPAARMGLVFASVPFHAFFGVAVMSGNTALGGDYYRSLALPWVPDVLADQRLGGGLAWAAGEIPLLIVVIALLIQWSRQDERSARRADRQADLHGDVDREAYNAMLRRLATGGPPLVAHSDENAHEPGHTKEAPPVRRNETGSPLKASSDAVSAGRRDAEGPPEASGGARDA</sequence>
<feature type="transmembrane region" description="Helical" evidence="7">
    <location>
        <begin position="174"/>
        <end position="192"/>
    </location>
</feature>
<comment type="subcellular location">
    <subcellularLocation>
        <location evidence="1">Cell membrane</location>
        <topology evidence="1">Multi-pass membrane protein</topology>
    </subcellularLocation>
</comment>
<dbReference type="GO" id="GO:0006825">
    <property type="term" value="P:copper ion transport"/>
    <property type="evidence" value="ECO:0007669"/>
    <property type="project" value="InterPro"/>
</dbReference>
<evidence type="ECO:0000313" key="10">
    <source>
        <dbReference type="Proteomes" id="UP000321261"/>
    </source>
</evidence>
<feature type="transmembrane region" description="Helical" evidence="7">
    <location>
        <begin position="149"/>
        <end position="167"/>
    </location>
</feature>
<evidence type="ECO:0000256" key="2">
    <source>
        <dbReference type="ARBA" id="ARBA00022475"/>
    </source>
</evidence>
<feature type="domain" description="Copper resistance protein D" evidence="8">
    <location>
        <begin position="245"/>
        <end position="341"/>
    </location>
</feature>
<keyword evidence="5 7" id="KW-0472">Membrane</keyword>
<dbReference type="PANTHER" id="PTHR34820">
    <property type="entry name" value="INNER MEMBRANE PROTEIN YEBZ"/>
    <property type="match status" value="1"/>
</dbReference>
<evidence type="ECO:0000256" key="3">
    <source>
        <dbReference type="ARBA" id="ARBA00022692"/>
    </source>
</evidence>
<organism evidence="9 10">
    <name type="scientific">Pseudonocardia hierapolitana</name>
    <dbReference type="NCBI Taxonomy" id="1128676"/>
    <lineage>
        <taxon>Bacteria</taxon>
        <taxon>Bacillati</taxon>
        <taxon>Actinomycetota</taxon>
        <taxon>Actinomycetes</taxon>
        <taxon>Pseudonocardiales</taxon>
        <taxon>Pseudonocardiaceae</taxon>
        <taxon>Pseudonocardia</taxon>
    </lineage>
</organism>
<dbReference type="AlphaFoldDB" id="A0A561SWP9"/>
<feature type="transmembrane region" description="Helical" evidence="7">
    <location>
        <begin position="63"/>
        <end position="87"/>
    </location>
</feature>
<feature type="transmembrane region" description="Helical" evidence="7">
    <location>
        <begin position="108"/>
        <end position="129"/>
    </location>
</feature>
<dbReference type="InterPro" id="IPR008457">
    <property type="entry name" value="Cu-R_CopD_dom"/>
</dbReference>
<evidence type="ECO:0000256" key="4">
    <source>
        <dbReference type="ARBA" id="ARBA00022989"/>
    </source>
</evidence>
<feature type="region of interest" description="Disordered" evidence="6">
    <location>
        <begin position="672"/>
        <end position="731"/>
    </location>
</feature>
<dbReference type="EMBL" id="VIWU01000001">
    <property type="protein sequence ID" value="TWF79288.1"/>
    <property type="molecule type" value="Genomic_DNA"/>
</dbReference>
<dbReference type="InterPro" id="IPR032694">
    <property type="entry name" value="CopC/D"/>
</dbReference>
<dbReference type="InterPro" id="IPR019108">
    <property type="entry name" value="Caa3_assmbl_CtaG-rel"/>
</dbReference>
<feature type="transmembrane region" description="Helical" evidence="7">
    <location>
        <begin position="323"/>
        <end position="341"/>
    </location>
</feature>
<feature type="transmembrane region" description="Helical" evidence="7">
    <location>
        <begin position="536"/>
        <end position="555"/>
    </location>
</feature>
<feature type="transmembrane region" description="Helical" evidence="7">
    <location>
        <begin position="212"/>
        <end position="232"/>
    </location>
</feature>
<feature type="transmembrane region" description="Helical" evidence="7">
    <location>
        <begin position="502"/>
        <end position="524"/>
    </location>
</feature>
<protein>
    <submittedName>
        <fullName evidence="9">Putative copper resistance protein D</fullName>
    </submittedName>
</protein>
<feature type="transmembrane region" description="Helical" evidence="7">
    <location>
        <begin position="410"/>
        <end position="428"/>
    </location>
</feature>
<dbReference type="GO" id="GO:0005886">
    <property type="term" value="C:plasma membrane"/>
    <property type="evidence" value="ECO:0007669"/>
    <property type="project" value="UniProtKB-SubCell"/>
</dbReference>
<proteinExistence type="predicted"/>
<feature type="transmembrane region" description="Helical" evidence="7">
    <location>
        <begin position="567"/>
        <end position="594"/>
    </location>
</feature>
<keyword evidence="3 7" id="KW-0812">Transmembrane</keyword>